<feature type="region of interest" description="Disordered" evidence="1">
    <location>
        <begin position="1"/>
        <end position="64"/>
    </location>
</feature>
<gene>
    <name evidence="2" type="ORF">TIFTF001_021356</name>
</gene>
<keyword evidence="3" id="KW-1185">Reference proteome</keyword>
<dbReference type="Proteomes" id="UP001187192">
    <property type="component" value="Unassembled WGS sequence"/>
</dbReference>
<feature type="compositionally biased region" description="Basic and acidic residues" evidence="1">
    <location>
        <begin position="18"/>
        <end position="39"/>
    </location>
</feature>
<accession>A0AA88AHT6</accession>
<reference evidence="2" key="1">
    <citation type="submission" date="2023-07" db="EMBL/GenBank/DDBJ databases">
        <title>draft genome sequence of fig (Ficus carica).</title>
        <authorList>
            <person name="Takahashi T."/>
            <person name="Nishimura K."/>
        </authorList>
    </citation>
    <scope>NUCLEOTIDE SEQUENCE</scope>
</reference>
<dbReference type="AlphaFoldDB" id="A0AA88AHT6"/>
<sequence length="185" mass="21586">MMERIEKCSRRARGTSRTQEEVAKAYEECEERTTRRERTWTTQRNKSREDRSSKREQKCSLSPPKYALSINPSDLVTHLKGRDYVTWPKKLPDNFARDMTKYCKFLKDHSHNTIDCRALRAKISELLKKGHLSEFLSKKGRETYGLDNEPKSEGLCSRSKTHHHYRLFGSPSVSFAGVRCLAETQ</sequence>
<evidence type="ECO:0000313" key="3">
    <source>
        <dbReference type="Proteomes" id="UP001187192"/>
    </source>
</evidence>
<organism evidence="2 3">
    <name type="scientific">Ficus carica</name>
    <name type="common">Common fig</name>
    <dbReference type="NCBI Taxonomy" id="3494"/>
    <lineage>
        <taxon>Eukaryota</taxon>
        <taxon>Viridiplantae</taxon>
        <taxon>Streptophyta</taxon>
        <taxon>Embryophyta</taxon>
        <taxon>Tracheophyta</taxon>
        <taxon>Spermatophyta</taxon>
        <taxon>Magnoliopsida</taxon>
        <taxon>eudicotyledons</taxon>
        <taxon>Gunneridae</taxon>
        <taxon>Pentapetalae</taxon>
        <taxon>rosids</taxon>
        <taxon>fabids</taxon>
        <taxon>Rosales</taxon>
        <taxon>Moraceae</taxon>
        <taxon>Ficeae</taxon>
        <taxon>Ficus</taxon>
    </lineage>
</organism>
<evidence type="ECO:0000313" key="2">
    <source>
        <dbReference type="EMBL" id="GMN52200.1"/>
    </source>
</evidence>
<protein>
    <submittedName>
        <fullName evidence="2">Uncharacterized protein</fullName>
    </submittedName>
</protein>
<feature type="compositionally biased region" description="Basic and acidic residues" evidence="1">
    <location>
        <begin position="46"/>
        <end position="58"/>
    </location>
</feature>
<evidence type="ECO:0000256" key="1">
    <source>
        <dbReference type="SAM" id="MobiDB-lite"/>
    </source>
</evidence>
<dbReference type="EMBL" id="BTGU01000041">
    <property type="protein sequence ID" value="GMN52200.1"/>
    <property type="molecule type" value="Genomic_DNA"/>
</dbReference>
<name>A0AA88AHT6_FICCA</name>
<comment type="caution">
    <text evidence="2">The sequence shown here is derived from an EMBL/GenBank/DDBJ whole genome shotgun (WGS) entry which is preliminary data.</text>
</comment>
<proteinExistence type="predicted"/>